<dbReference type="GO" id="GO:0051287">
    <property type="term" value="F:NAD binding"/>
    <property type="evidence" value="ECO:0007669"/>
    <property type="project" value="InterPro"/>
</dbReference>
<dbReference type="AlphaFoldDB" id="B4D8H2"/>
<dbReference type="InterPro" id="IPR015815">
    <property type="entry name" value="HIBADH-related"/>
</dbReference>
<evidence type="ECO:0000259" key="4">
    <source>
        <dbReference type="Pfam" id="PF03446"/>
    </source>
</evidence>
<keyword evidence="1" id="KW-0560">Oxidoreductase</keyword>
<dbReference type="SUPFAM" id="SSF51735">
    <property type="entry name" value="NAD(P)-binding Rossmann-fold domains"/>
    <property type="match status" value="1"/>
</dbReference>
<comment type="caution">
    <text evidence="6">The sequence shown here is derived from an EMBL/GenBank/DDBJ whole genome shotgun (WGS) entry which is preliminary data.</text>
</comment>
<proteinExistence type="predicted"/>
<dbReference type="InterPro" id="IPR029154">
    <property type="entry name" value="HIBADH-like_NADP-bd"/>
</dbReference>
<dbReference type="Pfam" id="PF03446">
    <property type="entry name" value="NAD_binding_2"/>
    <property type="match status" value="1"/>
</dbReference>
<evidence type="ECO:0000259" key="5">
    <source>
        <dbReference type="Pfam" id="PF14833"/>
    </source>
</evidence>
<keyword evidence="7" id="KW-1185">Reference proteome</keyword>
<keyword evidence="2" id="KW-0520">NAD</keyword>
<dbReference type="STRING" id="497964.CfE428DRAFT_5212"/>
<dbReference type="Pfam" id="PF14833">
    <property type="entry name" value="NAD_binding_11"/>
    <property type="match status" value="1"/>
</dbReference>
<reference evidence="6 7" key="1">
    <citation type="journal article" date="2011" name="J. Bacteriol.">
        <title>Genome sequence of Chthoniobacter flavus Ellin428, an aerobic heterotrophic soil bacterium.</title>
        <authorList>
            <person name="Kant R."/>
            <person name="van Passel M.W."/>
            <person name="Palva A."/>
            <person name="Lucas S."/>
            <person name="Lapidus A."/>
            <person name="Glavina Del Rio T."/>
            <person name="Dalin E."/>
            <person name="Tice H."/>
            <person name="Bruce D."/>
            <person name="Goodwin L."/>
            <person name="Pitluck S."/>
            <person name="Larimer F.W."/>
            <person name="Land M.L."/>
            <person name="Hauser L."/>
            <person name="Sangwan P."/>
            <person name="de Vos W.M."/>
            <person name="Janssen P.H."/>
            <person name="Smidt H."/>
        </authorList>
    </citation>
    <scope>NUCLEOTIDE SEQUENCE [LARGE SCALE GENOMIC DNA]</scope>
    <source>
        <strain evidence="6 7">Ellin428</strain>
    </source>
</reference>
<evidence type="ECO:0000313" key="6">
    <source>
        <dbReference type="EMBL" id="EDY17194.1"/>
    </source>
</evidence>
<sequence length="277" mass="29793">MNIAVLGLGIIGSAWAQNLIADGNAVRCWNRTPKEFPHFYKTIAEAIEGAEAIFIVVADPAAVQSVLEEVLPRIGKGQMVVQSSTISAEWTLKFAAQVEKTGATFLEAPLTGSKAAAAKRETVYYLGGSAEVVERAQALLKPISKAILHVGPTGSASTLKLAMNMNIAGIAQTICESLTLCRAAGISDDAYFAALGRNAAHSPLADLKEPKLREQDYSPQFSLKHMAKDLRLAMETAGKMSLTLAQTALLKQSYERGMEAGWKEDDFIGLIRLLEEE</sequence>
<feature type="active site" evidence="3">
    <location>
        <position position="160"/>
    </location>
</feature>
<dbReference type="GO" id="GO:0050661">
    <property type="term" value="F:NADP binding"/>
    <property type="evidence" value="ECO:0007669"/>
    <property type="project" value="InterPro"/>
</dbReference>
<dbReference type="Gene3D" id="1.10.1040.10">
    <property type="entry name" value="N-(1-d-carboxylethyl)-l-norvaline Dehydrogenase, domain 2"/>
    <property type="match status" value="1"/>
</dbReference>
<dbReference type="PANTHER" id="PTHR43580:SF2">
    <property type="entry name" value="CYTOKINE-LIKE NUCLEAR FACTOR N-PAC"/>
    <property type="match status" value="1"/>
</dbReference>
<name>B4D8H2_9BACT</name>
<protein>
    <submittedName>
        <fullName evidence="6">6-phosphogluconate dehydrogenase NAD-binding</fullName>
    </submittedName>
</protein>
<dbReference type="InterPro" id="IPR006115">
    <property type="entry name" value="6PGDH_NADP-bd"/>
</dbReference>
<dbReference type="eggNOG" id="COG2084">
    <property type="taxonomic scope" value="Bacteria"/>
</dbReference>
<dbReference type="InParanoid" id="B4D8H2"/>
<gene>
    <name evidence="6" type="ORF">CfE428DRAFT_5212</name>
</gene>
<evidence type="ECO:0000256" key="2">
    <source>
        <dbReference type="ARBA" id="ARBA00023027"/>
    </source>
</evidence>
<dbReference type="InterPro" id="IPR008927">
    <property type="entry name" value="6-PGluconate_DH-like_C_sf"/>
</dbReference>
<evidence type="ECO:0000256" key="3">
    <source>
        <dbReference type="PIRSR" id="PIRSR000103-1"/>
    </source>
</evidence>
<dbReference type="Proteomes" id="UP000005824">
    <property type="component" value="Unassembled WGS sequence"/>
</dbReference>
<feature type="domain" description="6-phosphogluconate dehydrogenase NADP-binding" evidence="4">
    <location>
        <begin position="2"/>
        <end position="151"/>
    </location>
</feature>
<evidence type="ECO:0000313" key="7">
    <source>
        <dbReference type="Proteomes" id="UP000005824"/>
    </source>
</evidence>
<dbReference type="Gene3D" id="3.40.50.720">
    <property type="entry name" value="NAD(P)-binding Rossmann-like Domain"/>
    <property type="match status" value="1"/>
</dbReference>
<dbReference type="PANTHER" id="PTHR43580">
    <property type="entry name" value="OXIDOREDUCTASE GLYR1-RELATED"/>
    <property type="match status" value="1"/>
</dbReference>
<dbReference type="SUPFAM" id="SSF48179">
    <property type="entry name" value="6-phosphogluconate dehydrogenase C-terminal domain-like"/>
    <property type="match status" value="1"/>
</dbReference>
<dbReference type="InterPro" id="IPR036291">
    <property type="entry name" value="NAD(P)-bd_dom_sf"/>
</dbReference>
<feature type="domain" description="3-hydroxyisobutyrate dehydrogenase-like NAD-binding" evidence="5">
    <location>
        <begin position="154"/>
        <end position="274"/>
    </location>
</feature>
<dbReference type="InterPro" id="IPR051265">
    <property type="entry name" value="HIBADH-related_NP60_sf"/>
</dbReference>
<evidence type="ECO:0000256" key="1">
    <source>
        <dbReference type="ARBA" id="ARBA00023002"/>
    </source>
</evidence>
<dbReference type="PIRSF" id="PIRSF000103">
    <property type="entry name" value="HIBADH"/>
    <property type="match status" value="1"/>
</dbReference>
<dbReference type="RefSeq" id="WP_006982533.1">
    <property type="nucleotide sequence ID" value="NZ_ABVL01000022.1"/>
</dbReference>
<organism evidence="6 7">
    <name type="scientific">Chthoniobacter flavus Ellin428</name>
    <dbReference type="NCBI Taxonomy" id="497964"/>
    <lineage>
        <taxon>Bacteria</taxon>
        <taxon>Pseudomonadati</taxon>
        <taxon>Verrucomicrobiota</taxon>
        <taxon>Spartobacteria</taxon>
        <taxon>Chthoniobacterales</taxon>
        <taxon>Chthoniobacteraceae</taxon>
        <taxon>Chthoniobacter</taxon>
    </lineage>
</organism>
<dbReference type="GO" id="GO:0016491">
    <property type="term" value="F:oxidoreductase activity"/>
    <property type="evidence" value="ECO:0007669"/>
    <property type="project" value="UniProtKB-KW"/>
</dbReference>
<accession>B4D8H2</accession>
<dbReference type="EMBL" id="ABVL01000022">
    <property type="protein sequence ID" value="EDY17194.1"/>
    <property type="molecule type" value="Genomic_DNA"/>
</dbReference>
<dbReference type="InterPro" id="IPR013328">
    <property type="entry name" value="6PGD_dom2"/>
</dbReference>